<gene>
    <name evidence="1" type="ORF">DSO57_1016345</name>
</gene>
<organism evidence="1 2">
    <name type="scientific">Entomophthora muscae</name>
    <dbReference type="NCBI Taxonomy" id="34485"/>
    <lineage>
        <taxon>Eukaryota</taxon>
        <taxon>Fungi</taxon>
        <taxon>Fungi incertae sedis</taxon>
        <taxon>Zoopagomycota</taxon>
        <taxon>Entomophthoromycotina</taxon>
        <taxon>Entomophthoromycetes</taxon>
        <taxon>Entomophthorales</taxon>
        <taxon>Entomophthoraceae</taxon>
        <taxon>Entomophthora</taxon>
    </lineage>
</organism>
<evidence type="ECO:0000313" key="2">
    <source>
        <dbReference type="Proteomes" id="UP001165960"/>
    </source>
</evidence>
<proteinExistence type="predicted"/>
<accession>A0ACC2UDT4</accession>
<protein>
    <submittedName>
        <fullName evidence="1">Uncharacterized protein</fullName>
    </submittedName>
</protein>
<keyword evidence="2" id="KW-1185">Reference proteome</keyword>
<reference evidence="1" key="1">
    <citation type="submission" date="2022-04" db="EMBL/GenBank/DDBJ databases">
        <title>Genome of the entomopathogenic fungus Entomophthora muscae.</title>
        <authorList>
            <person name="Elya C."/>
            <person name="Lovett B.R."/>
            <person name="Lee E."/>
            <person name="Macias A.M."/>
            <person name="Hajek A.E."/>
            <person name="De Bivort B.L."/>
            <person name="Kasson M.T."/>
            <person name="De Fine Licht H.H."/>
            <person name="Stajich J.E."/>
        </authorList>
    </citation>
    <scope>NUCLEOTIDE SEQUENCE</scope>
    <source>
        <strain evidence="1">Berkeley</strain>
    </source>
</reference>
<dbReference type="Proteomes" id="UP001165960">
    <property type="component" value="Unassembled WGS sequence"/>
</dbReference>
<comment type="caution">
    <text evidence="1">The sequence shown here is derived from an EMBL/GenBank/DDBJ whole genome shotgun (WGS) entry which is preliminary data.</text>
</comment>
<sequence length="364" mass="40402">MVHQHLEDEGRLTATKFLKNTTGDRIQKSFLDLEERYEVSGFGHKNEDSLTSSALKLPEAITTHDSESWSIDTSNSSASNNQVYETLVPEATRPTAARPLVRLRFEPDSDSTPSIQKVAENFRGSSVDQASELVETDETKWQHNILEGNVCEEDMGDVSNPNPTQSTNERWNTGIPFLQLGDDDLLASDEESSFEETSSDDSSDDSEFPEMEEGEINRLFHGDISFGGWPITPMSGQAAFRNQNKYARSKTLFPSDSEDDSEEEHVSYVDLTDSDEANSPNDSVSTYSYDHMSTAQETITDDVSLCQGPDPDVMIQSLSTLSEASPHHHVEPTRDLSNLDINKRISDPKSPKSDTGSSKTCILM</sequence>
<name>A0ACC2UDT4_9FUNG</name>
<evidence type="ECO:0000313" key="1">
    <source>
        <dbReference type="EMBL" id="KAJ9085193.1"/>
    </source>
</evidence>
<dbReference type="EMBL" id="QTSX02000776">
    <property type="protein sequence ID" value="KAJ9085193.1"/>
    <property type="molecule type" value="Genomic_DNA"/>
</dbReference>